<dbReference type="Proteomes" id="UP000183287">
    <property type="component" value="Unassembled WGS sequence"/>
</dbReference>
<accession>A0A1I4RK72</accession>
<dbReference type="EMBL" id="FOUB01000033">
    <property type="protein sequence ID" value="SFM52584.1"/>
    <property type="molecule type" value="Genomic_DNA"/>
</dbReference>
<evidence type="ECO:0000313" key="1">
    <source>
        <dbReference type="EMBL" id="SFM52584.1"/>
    </source>
</evidence>
<evidence type="ECO:0000313" key="2">
    <source>
        <dbReference type="Proteomes" id="UP000183287"/>
    </source>
</evidence>
<organism evidence="1 2">
    <name type="scientific">Nitrosomonas communis</name>
    <dbReference type="NCBI Taxonomy" id="44574"/>
    <lineage>
        <taxon>Bacteria</taxon>
        <taxon>Pseudomonadati</taxon>
        <taxon>Pseudomonadota</taxon>
        <taxon>Betaproteobacteria</taxon>
        <taxon>Nitrosomonadales</taxon>
        <taxon>Nitrosomonadaceae</taxon>
        <taxon>Nitrosomonas</taxon>
    </lineage>
</organism>
<gene>
    <name evidence="1" type="ORF">SAMN05421863_103334</name>
</gene>
<proteinExistence type="predicted"/>
<dbReference type="AlphaFoldDB" id="A0A1I4RK72"/>
<protein>
    <submittedName>
        <fullName evidence="1">Uncharacterized protein</fullName>
    </submittedName>
</protein>
<keyword evidence="2" id="KW-1185">Reference proteome</keyword>
<sequence length="53" mass="6264">MKRRSHTITILWIRRNEAYSEFRINAIVLKCNIVKPNDKPLLLPQNTSQTDLN</sequence>
<reference evidence="2" key="1">
    <citation type="submission" date="2016-10" db="EMBL/GenBank/DDBJ databases">
        <authorList>
            <person name="Varghese N."/>
            <person name="Submissions S."/>
        </authorList>
    </citation>
    <scope>NUCLEOTIDE SEQUENCE [LARGE SCALE GENOMIC DNA]</scope>
    <source>
        <strain evidence="2">Nm44</strain>
    </source>
</reference>
<name>A0A1I4RK72_9PROT</name>